<comment type="subcellular location">
    <subcellularLocation>
        <location evidence="1 7">Cell membrane</location>
        <topology evidence="1 7">Multi-pass membrane protein</topology>
    </subcellularLocation>
</comment>
<feature type="transmembrane region" description="Helical" evidence="7">
    <location>
        <begin position="262"/>
        <end position="280"/>
    </location>
</feature>
<dbReference type="Pfam" id="PF00528">
    <property type="entry name" value="BPD_transp_1"/>
    <property type="match status" value="1"/>
</dbReference>
<evidence type="ECO:0000313" key="10">
    <source>
        <dbReference type="Proteomes" id="UP001500831"/>
    </source>
</evidence>
<feature type="transmembrane region" description="Helical" evidence="7">
    <location>
        <begin position="27"/>
        <end position="46"/>
    </location>
</feature>
<dbReference type="InterPro" id="IPR000515">
    <property type="entry name" value="MetI-like"/>
</dbReference>
<gene>
    <name evidence="9" type="ORF">GCM10010517_13830</name>
</gene>
<evidence type="ECO:0000256" key="4">
    <source>
        <dbReference type="ARBA" id="ARBA00022692"/>
    </source>
</evidence>
<dbReference type="Gene3D" id="1.10.3720.10">
    <property type="entry name" value="MetI-like"/>
    <property type="match status" value="1"/>
</dbReference>
<evidence type="ECO:0000256" key="6">
    <source>
        <dbReference type="ARBA" id="ARBA00023136"/>
    </source>
</evidence>
<reference evidence="9 10" key="1">
    <citation type="journal article" date="2019" name="Int. J. Syst. Evol. Microbiol.">
        <title>The Global Catalogue of Microorganisms (GCM) 10K type strain sequencing project: providing services to taxonomists for standard genome sequencing and annotation.</title>
        <authorList>
            <consortium name="The Broad Institute Genomics Platform"/>
            <consortium name="The Broad Institute Genome Sequencing Center for Infectious Disease"/>
            <person name="Wu L."/>
            <person name="Ma J."/>
        </authorList>
    </citation>
    <scope>NUCLEOTIDE SEQUENCE [LARGE SCALE GENOMIC DNA]</scope>
    <source>
        <strain evidence="9 10">JCM 6242</strain>
    </source>
</reference>
<evidence type="ECO:0000313" key="9">
    <source>
        <dbReference type="EMBL" id="GAA2855631.1"/>
    </source>
</evidence>
<feature type="transmembrane region" description="Helical" evidence="7">
    <location>
        <begin position="203"/>
        <end position="225"/>
    </location>
</feature>
<keyword evidence="4 7" id="KW-0812">Transmembrane</keyword>
<evidence type="ECO:0000256" key="1">
    <source>
        <dbReference type="ARBA" id="ARBA00004651"/>
    </source>
</evidence>
<feature type="transmembrane region" description="Helical" evidence="7">
    <location>
        <begin position="123"/>
        <end position="147"/>
    </location>
</feature>
<proteinExistence type="inferred from homology"/>
<dbReference type="RefSeq" id="WP_344968949.1">
    <property type="nucleotide sequence ID" value="NZ_BAAAVI010000007.1"/>
</dbReference>
<comment type="caution">
    <text evidence="9">The sequence shown here is derived from an EMBL/GenBank/DDBJ whole genome shotgun (WGS) entry which is preliminary data.</text>
</comment>
<dbReference type="PROSITE" id="PS50928">
    <property type="entry name" value="ABC_TM1"/>
    <property type="match status" value="1"/>
</dbReference>
<dbReference type="SUPFAM" id="SSF161098">
    <property type="entry name" value="MetI-like"/>
    <property type="match status" value="1"/>
</dbReference>
<evidence type="ECO:0000256" key="5">
    <source>
        <dbReference type="ARBA" id="ARBA00022989"/>
    </source>
</evidence>
<dbReference type="CDD" id="cd06261">
    <property type="entry name" value="TM_PBP2"/>
    <property type="match status" value="1"/>
</dbReference>
<evidence type="ECO:0000256" key="2">
    <source>
        <dbReference type="ARBA" id="ARBA00022448"/>
    </source>
</evidence>
<evidence type="ECO:0000256" key="7">
    <source>
        <dbReference type="RuleBase" id="RU363032"/>
    </source>
</evidence>
<keyword evidence="3" id="KW-1003">Cell membrane</keyword>
<keyword evidence="5 7" id="KW-1133">Transmembrane helix</keyword>
<keyword evidence="6 7" id="KW-0472">Membrane</keyword>
<feature type="transmembrane region" description="Helical" evidence="7">
    <location>
        <begin position="162"/>
        <end position="182"/>
    </location>
</feature>
<protein>
    <submittedName>
        <fullName evidence="9">Carbohydrate ABC transporter permease</fullName>
    </submittedName>
</protein>
<name>A0ABN3VS75_9ACTN</name>
<comment type="similarity">
    <text evidence="7">Belongs to the binding-protein-dependent transport system permease family.</text>
</comment>
<dbReference type="PANTHER" id="PTHR43744:SF12">
    <property type="entry name" value="ABC TRANSPORTER PERMEASE PROTEIN MG189-RELATED"/>
    <property type="match status" value="1"/>
</dbReference>
<evidence type="ECO:0000259" key="8">
    <source>
        <dbReference type="PROSITE" id="PS50928"/>
    </source>
</evidence>
<dbReference type="EMBL" id="BAAAVI010000007">
    <property type="protein sequence ID" value="GAA2855631.1"/>
    <property type="molecule type" value="Genomic_DNA"/>
</dbReference>
<accession>A0ABN3VS75</accession>
<dbReference type="InterPro" id="IPR035906">
    <property type="entry name" value="MetI-like_sf"/>
</dbReference>
<feature type="transmembrane region" description="Helical" evidence="7">
    <location>
        <begin position="87"/>
        <end position="116"/>
    </location>
</feature>
<keyword evidence="2 7" id="KW-0813">Transport</keyword>
<keyword evidence="10" id="KW-1185">Reference proteome</keyword>
<dbReference type="PANTHER" id="PTHR43744">
    <property type="entry name" value="ABC TRANSPORTER PERMEASE PROTEIN MG189-RELATED-RELATED"/>
    <property type="match status" value="1"/>
</dbReference>
<evidence type="ECO:0000256" key="3">
    <source>
        <dbReference type="ARBA" id="ARBA00022475"/>
    </source>
</evidence>
<sequence>MNDDDRGRGLVSDVDRRRVGVRWSLRLTQGTLLLATLLAGLGPILWTAKGALSPTQDLLREPLRLWPSSVQWQNLSAAWSELQIGRYLLNTVVLVGGSWAVQLLVAATGAFALSVLRPRYGRVVYGAILATLFVPGTVSLVALYLTVLDLPITGGSIADTPWAVWLPAGAHAFNVLIMKQFFDALPRELYQAAQVDGAGPVRLFWQIVMPMSRPILAVVSLLAVMDAWKDFLWPMVAISDTEAQPLAVALPRLAETAEQNQVIAGMLVAIIPPLLLFLVFQRHIVRGIGFTGLKG</sequence>
<organism evidence="9 10">
    <name type="scientific">Streptosporangium fragile</name>
    <dbReference type="NCBI Taxonomy" id="46186"/>
    <lineage>
        <taxon>Bacteria</taxon>
        <taxon>Bacillati</taxon>
        <taxon>Actinomycetota</taxon>
        <taxon>Actinomycetes</taxon>
        <taxon>Streptosporangiales</taxon>
        <taxon>Streptosporangiaceae</taxon>
        <taxon>Streptosporangium</taxon>
    </lineage>
</organism>
<feature type="domain" description="ABC transmembrane type-1" evidence="8">
    <location>
        <begin position="88"/>
        <end position="280"/>
    </location>
</feature>
<dbReference type="Proteomes" id="UP001500831">
    <property type="component" value="Unassembled WGS sequence"/>
</dbReference>